<gene>
    <name evidence="1" type="ORF">GCM10007852_25420</name>
</gene>
<dbReference type="RefSeq" id="WP_284217977.1">
    <property type="nucleotide sequence ID" value="NZ_BSOT01000006.1"/>
</dbReference>
<sequence>MSRDELISAYGDGWYDGFLAAKKIAESDNEDIFDYKEDHILSMSEHAESESQIAKSA</sequence>
<protein>
    <submittedName>
        <fullName evidence="1">Uncharacterized protein</fullName>
    </submittedName>
</protein>
<proteinExistence type="predicted"/>
<evidence type="ECO:0000313" key="1">
    <source>
        <dbReference type="EMBL" id="GLR71634.1"/>
    </source>
</evidence>
<keyword evidence="2" id="KW-1185">Reference proteome</keyword>
<comment type="caution">
    <text evidence="1">The sequence shown here is derived from an EMBL/GenBank/DDBJ whole genome shotgun (WGS) entry which is preliminary data.</text>
</comment>
<dbReference type="Proteomes" id="UP001156601">
    <property type="component" value="Unassembled WGS sequence"/>
</dbReference>
<name>A0AA37T0G8_9ALTE</name>
<reference evidence="1" key="2">
    <citation type="submission" date="2023-01" db="EMBL/GenBank/DDBJ databases">
        <title>Draft genome sequence of Agaribacter marinus strain NBRC 110023.</title>
        <authorList>
            <person name="Sun Q."/>
            <person name="Mori K."/>
        </authorList>
    </citation>
    <scope>NUCLEOTIDE SEQUENCE</scope>
    <source>
        <strain evidence="1">NBRC 110023</strain>
    </source>
</reference>
<reference evidence="1" key="1">
    <citation type="journal article" date="2014" name="Int. J. Syst. Evol. Microbiol.">
        <title>Complete genome sequence of Corynebacterium casei LMG S-19264T (=DSM 44701T), isolated from a smear-ripened cheese.</title>
        <authorList>
            <consortium name="US DOE Joint Genome Institute (JGI-PGF)"/>
            <person name="Walter F."/>
            <person name="Albersmeier A."/>
            <person name="Kalinowski J."/>
            <person name="Ruckert C."/>
        </authorList>
    </citation>
    <scope>NUCLEOTIDE SEQUENCE</scope>
    <source>
        <strain evidence="1">NBRC 110023</strain>
    </source>
</reference>
<accession>A0AA37T0G8</accession>
<dbReference type="EMBL" id="BSOT01000006">
    <property type="protein sequence ID" value="GLR71634.1"/>
    <property type="molecule type" value="Genomic_DNA"/>
</dbReference>
<evidence type="ECO:0000313" key="2">
    <source>
        <dbReference type="Proteomes" id="UP001156601"/>
    </source>
</evidence>
<dbReference type="AlphaFoldDB" id="A0AA37T0G8"/>
<organism evidence="1 2">
    <name type="scientific">Agaribacter marinus</name>
    <dbReference type="NCBI Taxonomy" id="1431249"/>
    <lineage>
        <taxon>Bacteria</taxon>
        <taxon>Pseudomonadati</taxon>
        <taxon>Pseudomonadota</taxon>
        <taxon>Gammaproteobacteria</taxon>
        <taxon>Alteromonadales</taxon>
        <taxon>Alteromonadaceae</taxon>
        <taxon>Agaribacter</taxon>
    </lineage>
</organism>